<dbReference type="PANTHER" id="PTHR40074:SF2">
    <property type="entry name" value="O-ACETYLTRANSFERASE WECH"/>
    <property type="match status" value="1"/>
</dbReference>
<evidence type="ECO:0000256" key="1">
    <source>
        <dbReference type="ARBA" id="ARBA00004651"/>
    </source>
</evidence>
<dbReference type="GO" id="GO:0005886">
    <property type="term" value="C:plasma membrane"/>
    <property type="evidence" value="ECO:0007669"/>
    <property type="project" value="UniProtKB-SubCell"/>
</dbReference>
<reference evidence="9 10" key="1">
    <citation type="submission" date="2017-11" db="EMBL/GenBank/DDBJ databases">
        <title>Genome sequencing of Prevotella intermedia KCOM 1653.</title>
        <authorList>
            <person name="Kook J.-K."/>
            <person name="Park S.-N."/>
            <person name="Lim Y.K."/>
        </authorList>
    </citation>
    <scope>NUCLEOTIDE SEQUENCE [LARGE SCALE GENOMIC DNA]</scope>
    <source>
        <strain evidence="9 10">KCOM 1653</strain>
    </source>
</reference>
<feature type="transmembrane region" description="Helical" evidence="7">
    <location>
        <begin position="240"/>
        <end position="260"/>
    </location>
</feature>
<evidence type="ECO:0000259" key="8">
    <source>
        <dbReference type="Pfam" id="PF01757"/>
    </source>
</evidence>
<comment type="subcellular location">
    <subcellularLocation>
        <location evidence="1">Cell membrane</location>
        <topology evidence="1">Multi-pass membrane protein</topology>
    </subcellularLocation>
</comment>
<feature type="transmembrane region" description="Helical" evidence="7">
    <location>
        <begin position="272"/>
        <end position="291"/>
    </location>
</feature>
<feature type="transmembrane region" description="Helical" evidence="7">
    <location>
        <begin position="100"/>
        <end position="120"/>
    </location>
</feature>
<name>A0A2G8IAZ8_PREIN</name>
<dbReference type="GO" id="GO:0009246">
    <property type="term" value="P:enterobacterial common antigen biosynthetic process"/>
    <property type="evidence" value="ECO:0007669"/>
    <property type="project" value="TreeGrafter"/>
</dbReference>
<keyword evidence="5 7" id="KW-1133">Transmembrane helix</keyword>
<dbReference type="RefSeq" id="WP_099835842.1">
    <property type="nucleotide sequence ID" value="NZ_PEKN01000001.1"/>
</dbReference>
<evidence type="ECO:0000256" key="4">
    <source>
        <dbReference type="ARBA" id="ARBA00022692"/>
    </source>
</evidence>
<dbReference type="AlphaFoldDB" id="A0A2G8IAZ8"/>
<keyword evidence="4 7" id="KW-0812">Transmembrane</keyword>
<keyword evidence="3" id="KW-1003">Cell membrane</keyword>
<dbReference type="InterPro" id="IPR002656">
    <property type="entry name" value="Acyl_transf_3_dom"/>
</dbReference>
<comment type="similarity">
    <text evidence="2">Belongs to the acyltransferase 3 family.</text>
</comment>
<protein>
    <recommendedName>
        <fullName evidence="8">Acyltransferase 3 domain-containing protein</fullName>
    </recommendedName>
</protein>
<dbReference type="GO" id="GO:0016413">
    <property type="term" value="F:O-acetyltransferase activity"/>
    <property type="evidence" value="ECO:0007669"/>
    <property type="project" value="TreeGrafter"/>
</dbReference>
<keyword evidence="6 7" id="KW-0472">Membrane</keyword>
<feature type="transmembrane region" description="Helical" evidence="7">
    <location>
        <begin position="209"/>
        <end position="228"/>
    </location>
</feature>
<evidence type="ECO:0000313" key="10">
    <source>
        <dbReference type="Proteomes" id="UP000230046"/>
    </source>
</evidence>
<evidence type="ECO:0000313" key="9">
    <source>
        <dbReference type="EMBL" id="PIK20670.1"/>
    </source>
</evidence>
<accession>A0A2G8IAZ8</accession>
<evidence type="ECO:0000256" key="3">
    <source>
        <dbReference type="ARBA" id="ARBA00022475"/>
    </source>
</evidence>
<feature type="domain" description="Acyltransferase 3" evidence="8">
    <location>
        <begin position="30"/>
        <end position="358"/>
    </location>
</feature>
<dbReference type="EMBL" id="PEKN01000001">
    <property type="protein sequence ID" value="PIK20670.1"/>
    <property type="molecule type" value="Genomic_DNA"/>
</dbReference>
<evidence type="ECO:0000256" key="7">
    <source>
        <dbReference type="SAM" id="Phobius"/>
    </source>
</evidence>
<dbReference type="Proteomes" id="UP000230046">
    <property type="component" value="Unassembled WGS sequence"/>
</dbReference>
<evidence type="ECO:0000256" key="5">
    <source>
        <dbReference type="ARBA" id="ARBA00022989"/>
    </source>
</evidence>
<dbReference type="PANTHER" id="PTHR40074">
    <property type="entry name" value="O-ACETYLTRANSFERASE WECH"/>
    <property type="match status" value="1"/>
</dbReference>
<feature type="transmembrane region" description="Helical" evidence="7">
    <location>
        <begin position="65"/>
        <end position="88"/>
    </location>
</feature>
<feature type="transmembrane region" description="Helical" evidence="7">
    <location>
        <begin position="343"/>
        <end position="361"/>
    </location>
</feature>
<feature type="transmembrane region" description="Helical" evidence="7">
    <location>
        <begin position="34"/>
        <end position="53"/>
    </location>
</feature>
<dbReference type="Pfam" id="PF01757">
    <property type="entry name" value="Acyl_transf_3"/>
    <property type="match status" value="1"/>
</dbReference>
<feature type="transmembrane region" description="Helical" evidence="7">
    <location>
        <begin position="303"/>
        <end position="323"/>
    </location>
</feature>
<comment type="caution">
    <text evidence="9">The sequence shown here is derived from an EMBL/GenBank/DDBJ whole genome shotgun (WGS) entry which is preliminary data.</text>
</comment>
<sequence length="383" mass="44787">METMNTQSIENAEKVIKNLGRCNGKRLRNSNLELLRIISILMVITTHFCNSEYGFKLSTTAEEKFFINFIYSLSIGAVDIFLIISGYFSIYSKKTILGKPLNLTILVIFYAEFWNCIIYIRDRQFDIIQFLQNLIPSSYFVNIFCVLYLISPYINFTIINLSKKQLDNFLLLLIILFAIWPTIANIFFYQAIGDHFGFYPIGLTGTDRGFTLVNFTLCYIIGAYLRITNFKFWNKQRSRLFFIFFIASLSTILVILFPFLRSITHGIDSYDSIITICLATSIFLFFAKLDIPCIKIINQIASATFCIYLLHETILIIVSKYIISLHENSENLAFYIIKNYSTIFLTYFISATIYFILTFAFKPIRKLWKRTRIYNKVLYNQQD</sequence>
<evidence type="ECO:0000256" key="2">
    <source>
        <dbReference type="ARBA" id="ARBA00007400"/>
    </source>
</evidence>
<feature type="transmembrane region" description="Helical" evidence="7">
    <location>
        <begin position="169"/>
        <end position="189"/>
    </location>
</feature>
<gene>
    <name evidence="9" type="ORF">CTI18_04680</name>
</gene>
<evidence type="ECO:0000256" key="6">
    <source>
        <dbReference type="ARBA" id="ARBA00023136"/>
    </source>
</evidence>
<feature type="transmembrane region" description="Helical" evidence="7">
    <location>
        <begin position="140"/>
        <end position="162"/>
    </location>
</feature>
<proteinExistence type="inferred from homology"/>
<organism evidence="9 10">
    <name type="scientific">Prevotella intermedia</name>
    <dbReference type="NCBI Taxonomy" id="28131"/>
    <lineage>
        <taxon>Bacteria</taxon>
        <taxon>Pseudomonadati</taxon>
        <taxon>Bacteroidota</taxon>
        <taxon>Bacteroidia</taxon>
        <taxon>Bacteroidales</taxon>
        <taxon>Prevotellaceae</taxon>
        <taxon>Prevotella</taxon>
    </lineage>
</organism>